<keyword evidence="1" id="KW-1133">Transmembrane helix</keyword>
<evidence type="ECO:0000313" key="3">
    <source>
        <dbReference type="Proteomes" id="UP000244773"/>
    </source>
</evidence>
<reference evidence="2" key="1">
    <citation type="journal article" date="2018" name="Virology">
        <title>A giant virus infecting green algae encodes key fermentation genes.</title>
        <authorList>
            <person name="Schvarcz C.R."/>
            <person name="Steward G.F."/>
        </authorList>
    </citation>
    <scope>NUCLEOTIDE SEQUENCE [LARGE SCALE GENOMIC DNA]</scope>
</reference>
<feature type="transmembrane region" description="Helical" evidence="1">
    <location>
        <begin position="102"/>
        <end position="123"/>
    </location>
</feature>
<keyword evidence="1" id="KW-0812">Transmembrane</keyword>
<name>A0A2P0VP26_9VIRU</name>
<proteinExistence type="predicted"/>
<dbReference type="Proteomes" id="UP000244773">
    <property type="component" value="Segment"/>
</dbReference>
<sequence length="131" mass="15193">MHKIKQYIDAVNERLYPVSEFLSRRSTAIAVAGMFGITGIYMMSCDKNIPQWYIGLLLFGGFKIIFNYRKCTISYIECKLRGVKKEQGILNSFLDGIINLRYLDYGTVIVAMFLTIVLSYYFLVKEQKLVF</sequence>
<evidence type="ECO:0000256" key="1">
    <source>
        <dbReference type="SAM" id="Phobius"/>
    </source>
</evidence>
<accession>A0A2P0VP26</accession>
<protein>
    <submittedName>
        <fullName evidence="2">Uncharacterized protein</fullName>
    </submittedName>
</protein>
<keyword evidence="3" id="KW-1185">Reference proteome</keyword>
<feature type="transmembrane region" description="Helical" evidence="1">
    <location>
        <begin position="49"/>
        <end position="66"/>
    </location>
</feature>
<dbReference type="EMBL" id="KY322437">
    <property type="protein sequence ID" value="AUF82641.1"/>
    <property type="molecule type" value="Genomic_DNA"/>
</dbReference>
<gene>
    <name evidence="2" type="ORF">TetV_559</name>
</gene>
<keyword evidence="1" id="KW-0472">Membrane</keyword>
<organism evidence="2">
    <name type="scientific">Tetraselmis virus 1</name>
    <dbReference type="NCBI Taxonomy" id="2060617"/>
    <lineage>
        <taxon>Viruses</taxon>
        <taxon>Varidnaviria</taxon>
        <taxon>Bamfordvirae</taxon>
        <taxon>Nucleocytoviricota</taxon>
        <taxon>Megaviricetes</taxon>
        <taxon>Imitervirales</taxon>
        <taxon>Allomimiviridae</taxon>
        <taxon>Oceanusvirus</taxon>
        <taxon>Oceanusvirus kaneohense</taxon>
    </lineage>
</organism>
<feature type="transmembrane region" description="Helical" evidence="1">
    <location>
        <begin position="21"/>
        <end position="43"/>
    </location>
</feature>
<evidence type="ECO:0000313" key="2">
    <source>
        <dbReference type="EMBL" id="AUF82641.1"/>
    </source>
</evidence>